<dbReference type="FunFam" id="3.90.280.10:FF:000004">
    <property type="entry name" value="Mitochondrial large ribosomal subunit YmL35"/>
    <property type="match status" value="1"/>
</dbReference>
<gene>
    <name evidence="6" type="ORF">I9W82_004813</name>
</gene>
<evidence type="ECO:0000256" key="4">
    <source>
        <dbReference type="ARBA" id="ARBA00038016"/>
    </source>
</evidence>
<dbReference type="InterPro" id="IPR036610">
    <property type="entry name" value="PEBP-like_sf"/>
</dbReference>
<comment type="caution">
    <text evidence="6">The sequence shown here is derived from an EMBL/GenBank/DDBJ whole genome shotgun (WGS) entry which is preliminary data.</text>
</comment>
<evidence type="ECO:0000313" key="6">
    <source>
        <dbReference type="EMBL" id="KAG5417180.1"/>
    </source>
</evidence>
<evidence type="ECO:0000313" key="7">
    <source>
        <dbReference type="Proteomes" id="UP000669133"/>
    </source>
</evidence>
<dbReference type="GO" id="GO:0005739">
    <property type="term" value="C:mitochondrion"/>
    <property type="evidence" value="ECO:0007669"/>
    <property type="project" value="UniProtKB-SubCell"/>
</dbReference>
<dbReference type="GeneID" id="93653442"/>
<evidence type="ECO:0000256" key="3">
    <source>
        <dbReference type="ARBA" id="ARBA00037226"/>
    </source>
</evidence>
<evidence type="ECO:0000256" key="2">
    <source>
        <dbReference type="ARBA" id="ARBA00023128"/>
    </source>
</evidence>
<comment type="subcellular location">
    <subcellularLocation>
        <location evidence="1">Mitochondrion</location>
    </subcellularLocation>
</comment>
<dbReference type="RefSeq" id="XP_067546296.1">
    <property type="nucleotide sequence ID" value="XM_067693924.1"/>
</dbReference>
<dbReference type="PANTHER" id="PTHR11362">
    <property type="entry name" value="PHOSPHATIDYLETHANOLAMINE-BINDING PROTEIN"/>
    <property type="match status" value="1"/>
</dbReference>
<dbReference type="PANTHER" id="PTHR11362:SF82">
    <property type="entry name" value="PHOSPHATIDYLETHANOLAMINE-BINDING PROTEIN 4"/>
    <property type="match status" value="1"/>
</dbReference>
<dbReference type="OrthoDB" id="2153661at2759"/>
<reference evidence="6 7" key="1">
    <citation type="submission" date="2020-12" db="EMBL/GenBank/DDBJ databases">
        <title>Effect of drift, selection, and recombination on the evolution of hybrid genomes in Candida yeast pathogens.</title>
        <authorList>
            <person name="Mixao V."/>
            <person name="Ksiezopolska E."/>
            <person name="Saus E."/>
            <person name="Boekhout T."/>
            <person name="Gacser A."/>
            <person name="Gabaldon T."/>
        </authorList>
    </citation>
    <scope>NUCLEOTIDE SEQUENCE [LARGE SCALE GENOMIC DNA]</scope>
    <source>
        <strain evidence="6 7">BP57</strain>
    </source>
</reference>
<keyword evidence="2" id="KW-0496">Mitochondrion</keyword>
<evidence type="ECO:0000256" key="5">
    <source>
        <dbReference type="ARBA" id="ARBA00039444"/>
    </source>
</evidence>
<dbReference type="InterPro" id="IPR008914">
    <property type="entry name" value="PEBP"/>
</dbReference>
<accession>A0A8H7ZD13</accession>
<dbReference type="CDD" id="cd00866">
    <property type="entry name" value="PEBP_euk"/>
    <property type="match status" value="1"/>
</dbReference>
<dbReference type="Pfam" id="PF01161">
    <property type="entry name" value="PBP"/>
    <property type="match status" value="1"/>
</dbReference>
<sequence>MSARSSIKSALLLLRRTQSTKAGGGVWTDFSERASSLKINNDLIKGTLFGKGDTEEGPASLVNKEERLAYHSPIAVDETFEMAYKILEKQAESKYKVINRLKKSLESATSEKDVLAIKNQIDKYLVDAEIENPEVLYNAEFSDPAQLDKSQPVYRQLLKEKWENYDLLVTMQRLEQLHVIPDTLPTLVPKADVKIKFTHNTDDQFSKWVIPGALLPAFAVSEPPTIHIQEFDRVEGKNNLYTVLLVNPDTPDLETNSFTTTLHYGLKNVVLNNVDNSVDISKLLTVGPKVTFKEYIPLTPEKNAPAQRACVWVFRQSKELGDLSEPSENFDIREFVATHGLTPIGAHVWRQKFDRSVPEIRKLYGLGEGRVYEKDRSMDPINL</sequence>
<comment type="similarity">
    <text evidence="4">Belongs to the phosphatidylethanolamine-binding protein family. Mitochondrion-specific ribosomal protein mL38 subfamily.</text>
</comment>
<keyword evidence="7" id="KW-1185">Reference proteome</keyword>
<protein>
    <recommendedName>
        <fullName evidence="5">Large ribosomal subunit protein mL38</fullName>
    </recommendedName>
</protein>
<comment type="function">
    <text evidence="3">Component of the mitochondrial ribosome (mitoribosome), a dedicated translation machinery responsible for the synthesis of mitochondrial genome-encoded proteins, including at least some of the essential transmembrane subunits of the mitochondrial respiratory chain. The mitoribosomes are attached to the mitochondrial inner membrane and translation products are cotranslationally integrated into the membrane.</text>
</comment>
<dbReference type="InterPro" id="IPR035810">
    <property type="entry name" value="PEBP_euk"/>
</dbReference>
<proteinExistence type="inferred from homology"/>
<dbReference type="SUPFAM" id="SSF49777">
    <property type="entry name" value="PEBP-like"/>
    <property type="match status" value="1"/>
</dbReference>
<organism evidence="6 7">
    <name type="scientific">Candida metapsilosis</name>
    <dbReference type="NCBI Taxonomy" id="273372"/>
    <lineage>
        <taxon>Eukaryota</taxon>
        <taxon>Fungi</taxon>
        <taxon>Dikarya</taxon>
        <taxon>Ascomycota</taxon>
        <taxon>Saccharomycotina</taxon>
        <taxon>Pichiomycetes</taxon>
        <taxon>Debaryomycetaceae</taxon>
        <taxon>Candida/Lodderomyces clade</taxon>
        <taxon>Candida</taxon>
    </lineage>
</organism>
<evidence type="ECO:0000256" key="1">
    <source>
        <dbReference type="ARBA" id="ARBA00004173"/>
    </source>
</evidence>
<dbReference type="Proteomes" id="UP000669133">
    <property type="component" value="Unassembled WGS sequence"/>
</dbReference>
<dbReference type="AlphaFoldDB" id="A0A8H7ZD13"/>
<dbReference type="Gene3D" id="3.90.280.10">
    <property type="entry name" value="PEBP-like"/>
    <property type="match status" value="1"/>
</dbReference>
<dbReference type="Gene3D" id="1.20.58.1180">
    <property type="match status" value="1"/>
</dbReference>
<name>A0A8H7ZD13_9ASCO</name>
<dbReference type="EMBL" id="JAEOAQ010000007">
    <property type="protein sequence ID" value="KAG5417180.1"/>
    <property type="molecule type" value="Genomic_DNA"/>
</dbReference>